<dbReference type="Proteomes" id="UP000749559">
    <property type="component" value="Unassembled WGS sequence"/>
</dbReference>
<accession>A0A8S4N8Z4</accession>
<dbReference type="InterPro" id="IPR017920">
    <property type="entry name" value="COMM"/>
</dbReference>
<organism evidence="4 5">
    <name type="scientific">Owenia fusiformis</name>
    <name type="common">Polychaete worm</name>
    <dbReference type="NCBI Taxonomy" id="6347"/>
    <lineage>
        <taxon>Eukaryota</taxon>
        <taxon>Metazoa</taxon>
        <taxon>Spiralia</taxon>
        <taxon>Lophotrochozoa</taxon>
        <taxon>Annelida</taxon>
        <taxon>Polychaeta</taxon>
        <taxon>Sedentaria</taxon>
        <taxon>Canalipalpata</taxon>
        <taxon>Sabellida</taxon>
        <taxon>Oweniida</taxon>
        <taxon>Oweniidae</taxon>
        <taxon>Owenia</taxon>
    </lineage>
</organism>
<keyword evidence="5" id="KW-1185">Reference proteome</keyword>
<dbReference type="InterPro" id="IPR037357">
    <property type="entry name" value="COMMD5"/>
</dbReference>
<evidence type="ECO:0000256" key="2">
    <source>
        <dbReference type="ARBA" id="ARBA00093452"/>
    </source>
</evidence>
<evidence type="ECO:0000313" key="5">
    <source>
        <dbReference type="Proteomes" id="UP000749559"/>
    </source>
</evidence>
<evidence type="ECO:0000313" key="4">
    <source>
        <dbReference type="EMBL" id="CAH1777370.1"/>
    </source>
</evidence>
<reference evidence="4" key="1">
    <citation type="submission" date="2022-03" db="EMBL/GenBank/DDBJ databases">
        <authorList>
            <person name="Martin C."/>
        </authorList>
    </citation>
    <scope>NUCLEOTIDE SEQUENCE</scope>
</reference>
<dbReference type="Pfam" id="PF07258">
    <property type="entry name" value="COMM_domain"/>
    <property type="match status" value="1"/>
</dbReference>
<dbReference type="GO" id="GO:0005634">
    <property type="term" value="C:nucleus"/>
    <property type="evidence" value="ECO:0007669"/>
    <property type="project" value="TreeGrafter"/>
</dbReference>
<name>A0A8S4N8Z4_OWEFU</name>
<dbReference type="EMBL" id="CAIIXF020000002">
    <property type="protein sequence ID" value="CAH1777370.1"/>
    <property type="molecule type" value="Genomic_DNA"/>
</dbReference>
<feature type="domain" description="COMM" evidence="3">
    <location>
        <begin position="106"/>
        <end position="170"/>
    </location>
</feature>
<comment type="similarity">
    <text evidence="2">Belongs to the COMM domain-containing protein 5 family.</text>
</comment>
<evidence type="ECO:0000256" key="1">
    <source>
        <dbReference type="ARBA" id="ARBA00016556"/>
    </source>
</evidence>
<protein>
    <recommendedName>
        <fullName evidence="1">COMM domain-containing protein 5</fullName>
    </recommendedName>
</protein>
<evidence type="ECO:0000259" key="3">
    <source>
        <dbReference type="PROSITE" id="PS51269"/>
    </source>
</evidence>
<dbReference type="PANTHER" id="PTHR15666:SF1">
    <property type="entry name" value="COMM DOMAIN-CONTAINING PROTEIN 5"/>
    <property type="match status" value="1"/>
</dbReference>
<dbReference type="OrthoDB" id="203754at2759"/>
<sequence>MEKELFRKLLSGVMEVIDGKSKEGSNILSNLVNETHNEENLAIVFSGLYSLVKLARKHPHGTLKQQILKEDLQELKIPAAFIPDISAAVFSSSDIDPTENGPSLPRLSNLQWRLDVAISTSSLNRVLEPTINMEMCLSNGKIHNFEVPIAKFHELRYNVAALLKEMEDLETRNILKIQV</sequence>
<comment type="caution">
    <text evidence="4">The sequence shown here is derived from an EMBL/GenBank/DDBJ whole genome shotgun (WGS) entry which is preliminary data.</text>
</comment>
<gene>
    <name evidence="4" type="ORF">OFUS_LOCUS4424</name>
</gene>
<proteinExistence type="inferred from homology"/>
<dbReference type="AlphaFoldDB" id="A0A8S4N8Z4"/>
<dbReference type="PROSITE" id="PS51269">
    <property type="entry name" value="COMM"/>
    <property type="match status" value="1"/>
</dbReference>
<dbReference type="PANTHER" id="PTHR15666">
    <property type="entry name" value="COMM DOMAIN CONTAINING PROTEIN 5"/>
    <property type="match status" value="1"/>
</dbReference>